<comment type="caution">
    <text evidence="8">The sequence shown here is derived from an EMBL/GenBank/DDBJ whole genome shotgun (WGS) entry which is preliminary data.</text>
</comment>
<evidence type="ECO:0000313" key="9">
    <source>
        <dbReference type="Proteomes" id="UP000473699"/>
    </source>
</evidence>
<sequence>MRDQSMLLTQGPIAKTLLTFALPLFLGNLFQQMYNTVDSLVVGNFIGSDALAAVASSGHMAFLLIGFLQGVFVGAGVIIARYYGARDAERLRISVHTTAFFALLGGGLLSALGVVFSPVILRLMGTPETVLPNSLAYFRIYFGGLLSVVLYNCVNGILQAVGDSRHPLYYLIFSSLVNVALDLVFVVVFRWGVAGVAVATVISQAASAALGFYHLSRHGGEARVSWRDLRPDWPMLKQILRMGVPSGLQNSIISFANMVVQSHINSFGAMAMAGSGTFLKLEGFAFLPISSFALSITTFVGQNMGARQYERARRGAVFALCAGAIMAQLLALLILFNIRPLMMAFGAEPEVVAFGVAQSRIAAPFYFLPAMSHCMAGILRGLGKAVVPMLVMLVCWCVIRVSYLTVALHFRHDIRLLYAAYPITWALSAAALLFCLRRIRWTEERP</sequence>
<dbReference type="PANTHER" id="PTHR43549:SF3">
    <property type="entry name" value="MULTIDRUG RESISTANCE PROTEIN YPNP-RELATED"/>
    <property type="match status" value="1"/>
</dbReference>
<evidence type="ECO:0000256" key="4">
    <source>
        <dbReference type="ARBA" id="ARBA00022692"/>
    </source>
</evidence>
<dbReference type="GO" id="GO:0042910">
    <property type="term" value="F:xenobiotic transmembrane transporter activity"/>
    <property type="evidence" value="ECO:0007669"/>
    <property type="project" value="InterPro"/>
</dbReference>
<dbReference type="InterPro" id="IPR052031">
    <property type="entry name" value="Membrane_Transporter-Flippase"/>
</dbReference>
<dbReference type="NCBIfam" id="TIGR00797">
    <property type="entry name" value="matE"/>
    <property type="match status" value="1"/>
</dbReference>
<evidence type="ECO:0000256" key="7">
    <source>
        <dbReference type="SAM" id="Phobius"/>
    </source>
</evidence>
<evidence type="ECO:0000256" key="1">
    <source>
        <dbReference type="ARBA" id="ARBA00004651"/>
    </source>
</evidence>
<feature type="transmembrane region" description="Helical" evidence="7">
    <location>
        <begin position="168"/>
        <end position="189"/>
    </location>
</feature>
<evidence type="ECO:0000313" key="8">
    <source>
        <dbReference type="EMBL" id="MST56194.1"/>
    </source>
</evidence>
<evidence type="ECO:0000256" key="3">
    <source>
        <dbReference type="ARBA" id="ARBA00022475"/>
    </source>
</evidence>
<feature type="transmembrane region" description="Helical" evidence="7">
    <location>
        <begin position="195"/>
        <end position="215"/>
    </location>
</feature>
<keyword evidence="5 7" id="KW-1133">Transmembrane helix</keyword>
<dbReference type="CDD" id="cd13138">
    <property type="entry name" value="MATE_yoeA_like"/>
    <property type="match status" value="1"/>
</dbReference>
<dbReference type="GO" id="GO:0005886">
    <property type="term" value="C:plasma membrane"/>
    <property type="evidence" value="ECO:0007669"/>
    <property type="project" value="UniProtKB-SubCell"/>
</dbReference>
<accession>A0A6L5YCX0</accession>
<feature type="transmembrane region" description="Helical" evidence="7">
    <location>
        <begin position="12"/>
        <end position="30"/>
    </location>
</feature>
<dbReference type="PIRSF" id="PIRSF006603">
    <property type="entry name" value="DinF"/>
    <property type="match status" value="1"/>
</dbReference>
<feature type="transmembrane region" description="Helical" evidence="7">
    <location>
        <begin position="140"/>
        <end position="161"/>
    </location>
</feature>
<keyword evidence="6 7" id="KW-0472">Membrane</keyword>
<gene>
    <name evidence="8" type="ORF">FYJ74_09145</name>
</gene>
<dbReference type="Pfam" id="PF01554">
    <property type="entry name" value="MatE"/>
    <property type="match status" value="2"/>
</dbReference>
<evidence type="ECO:0000256" key="2">
    <source>
        <dbReference type="ARBA" id="ARBA00022448"/>
    </source>
</evidence>
<dbReference type="RefSeq" id="WP_154529282.1">
    <property type="nucleotide sequence ID" value="NZ_VUNH01000010.1"/>
</dbReference>
<feature type="transmembrane region" description="Helical" evidence="7">
    <location>
        <begin position="389"/>
        <end position="410"/>
    </location>
</feature>
<keyword evidence="2" id="KW-0813">Transport</keyword>
<protein>
    <submittedName>
        <fullName evidence="8">MATE family efflux transporter</fullName>
    </submittedName>
</protein>
<feature type="transmembrane region" description="Helical" evidence="7">
    <location>
        <begin position="316"/>
        <end position="339"/>
    </location>
</feature>
<feature type="transmembrane region" description="Helical" evidence="7">
    <location>
        <begin position="100"/>
        <end position="120"/>
    </location>
</feature>
<organism evidence="8 9">
    <name type="scientific">Pyramidobacter porci</name>
    <dbReference type="NCBI Taxonomy" id="2605789"/>
    <lineage>
        <taxon>Bacteria</taxon>
        <taxon>Thermotogati</taxon>
        <taxon>Synergistota</taxon>
        <taxon>Synergistia</taxon>
        <taxon>Synergistales</taxon>
        <taxon>Dethiosulfovibrionaceae</taxon>
        <taxon>Pyramidobacter</taxon>
    </lineage>
</organism>
<proteinExistence type="predicted"/>
<dbReference type="AlphaFoldDB" id="A0A6L5YCX0"/>
<dbReference type="Proteomes" id="UP000473699">
    <property type="component" value="Unassembled WGS sequence"/>
</dbReference>
<dbReference type="GO" id="GO:0015297">
    <property type="term" value="F:antiporter activity"/>
    <property type="evidence" value="ECO:0007669"/>
    <property type="project" value="InterPro"/>
</dbReference>
<dbReference type="EMBL" id="VUNH01000010">
    <property type="protein sequence ID" value="MST56194.1"/>
    <property type="molecule type" value="Genomic_DNA"/>
</dbReference>
<dbReference type="InterPro" id="IPR048279">
    <property type="entry name" value="MdtK-like"/>
</dbReference>
<feature type="transmembrane region" description="Helical" evidence="7">
    <location>
        <begin position="50"/>
        <end position="79"/>
    </location>
</feature>
<keyword evidence="9" id="KW-1185">Reference proteome</keyword>
<dbReference type="PANTHER" id="PTHR43549">
    <property type="entry name" value="MULTIDRUG RESISTANCE PROTEIN YPNP-RELATED"/>
    <property type="match status" value="1"/>
</dbReference>
<feature type="transmembrane region" description="Helical" evidence="7">
    <location>
        <begin position="284"/>
        <end position="304"/>
    </location>
</feature>
<feature type="transmembrane region" description="Helical" evidence="7">
    <location>
        <begin position="416"/>
        <end position="436"/>
    </location>
</feature>
<comment type="subcellular location">
    <subcellularLocation>
        <location evidence="1">Cell membrane</location>
        <topology evidence="1">Multi-pass membrane protein</topology>
    </subcellularLocation>
</comment>
<dbReference type="InterPro" id="IPR002528">
    <property type="entry name" value="MATE_fam"/>
</dbReference>
<keyword evidence="4 7" id="KW-0812">Transmembrane</keyword>
<evidence type="ECO:0000256" key="6">
    <source>
        <dbReference type="ARBA" id="ARBA00023136"/>
    </source>
</evidence>
<name>A0A6L5YCX0_9BACT</name>
<reference evidence="8 9" key="1">
    <citation type="submission" date="2019-08" db="EMBL/GenBank/DDBJ databases">
        <title>In-depth cultivation of the pig gut microbiome towards novel bacterial diversity and tailored functional studies.</title>
        <authorList>
            <person name="Wylensek D."/>
            <person name="Hitch T.C.A."/>
            <person name="Clavel T."/>
        </authorList>
    </citation>
    <scope>NUCLEOTIDE SEQUENCE [LARGE SCALE GENOMIC DNA]</scope>
    <source>
        <strain evidence="8 9">SM-530-WT-4B</strain>
    </source>
</reference>
<keyword evidence="3" id="KW-1003">Cell membrane</keyword>
<evidence type="ECO:0000256" key="5">
    <source>
        <dbReference type="ARBA" id="ARBA00022989"/>
    </source>
</evidence>